<dbReference type="InterPro" id="IPR000718">
    <property type="entry name" value="Peptidase_M13"/>
</dbReference>
<dbReference type="Gene3D" id="1.10.1380.10">
    <property type="entry name" value="Neutral endopeptidase , domain2"/>
    <property type="match status" value="1"/>
</dbReference>
<feature type="transmembrane region" description="Helical" evidence="3">
    <location>
        <begin position="65"/>
        <end position="86"/>
    </location>
</feature>
<dbReference type="GO" id="GO:0016485">
    <property type="term" value="P:protein processing"/>
    <property type="evidence" value="ECO:0007669"/>
    <property type="project" value="TreeGrafter"/>
</dbReference>
<dbReference type="OMA" id="RDWKINR"/>
<dbReference type="AlphaFoldDB" id="T1GJA7"/>
<dbReference type="EMBL" id="CAQQ02199097">
    <property type="status" value="NOT_ANNOTATED_CDS"/>
    <property type="molecule type" value="Genomic_DNA"/>
</dbReference>
<reference evidence="6" key="1">
    <citation type="submission" date="2013-02" db="EMBL/GenBank/DDBJ databases">
        <authorList>
            <person name="Hughes D."/>
        </authorList>
    </citation>
    <scope>NUCLEOTIDE SEQUENCE</scope>
    <source>
        <strain>Durham</strain>
        <strain evidence="6">NC isolate 2 -- Noor lab</strain>
    </source>
</reference>
<evidence type="ECO:0000259" key="4">
    <source>
        <dbReference type="Pfam" id="PF05649"/>
    </source>
</evidence>
<sequence>MKTKSILIENLFPGISSPPQHVNNISSRVDPGRPLSLQSNNVIHKNANNLVGVQSKFRRQYYHKVLFGSLILLILILIIAIIVLAFKGRNARILCETKDCLRSSSNLLLSMDENADPCEDFYQFTCGNWEEEHPRPDSVTSHDWFSEKQSKMLRHIRTFLQKNNSESDPQAVVKTRTMFKACMDEPTLDDLEMKPILKYFKEFKLPLYPKALNVTANSEDYKNADKEVNFNFVNSIVQIKRVLTMDVIVGFDIFSDPFNGTINRLVIGTPDSGSPLPFTNKKDHKRYQSKKKSLILAFESEEEEDQDEELNEEEKKVSKQKVSAYLSYLKNVVALYFSYLDESLDTEETMKAVAKPLAKYVEISKQFYKFQEMAENISLSSKTPMEDLIYVNLTQLISQTKSDDNKSIDWASYLSQILRGNVENVSLTNETILTSKADIVYLQAITEYLNTLQMEYIELYIWMTIFEELILHTLGNSDRFTTCMATSYSLADSTFQIDTLPKVKSMLKDIREAFNNLVKRTSWMDKPTKYQTLKKSNEMKSFIGFPDWVLNKTTLDAYYSNITANESTHLDNLVNILRWEMKIKLQSLRLPNVFGWASAPATVNAYHTFQANAISYQASRLAR</sequence>
<dbReference type="PANTHER" id="PTHR11733:SF133">
    <property type="entry name" value="PHOSPHATE-REGULATING NEUTRAL ENDOPEPTIDASE PHEX"/>
    <property type="match status" value="1"/>
</dbReference>
<feature type="domain" description="Peptidase M13 N-terminal" evidence="4">
    <location>
        <begin position="117"/>
        <end position="470"/>
    </location>
</feature>
<evidence type="ECO:0000313" key="6">
    <source>
        <dbReference type="Proteomes" id="UP000015102"/>
    </source>
</evidence>
<proteinExistence type="inferred from homology"/>
<dbReference type="GO" id="GO:0004222">
    <property type="term" value="F:metalloendopeptidase activity"/>
    <property type="evidence" value="ECO:0007669"/>
    <property type="project" value="InterPro"/>
</dbReference>
<dbReference type="PANTHER" id="PTHR11733">
    <property type="entry name" value="ZINC METALLOPROTEASE FAMILY M13 NEPRILYSIN-RELATED"/>
    <property type="match status" value="1"/>
</dbReference>
<name>T1GJA7_MEGSC</name>
<evidence type="ECO:0000313" key="5">
    <source>
        <dbReference type="EnsemblMetazoa" id="MESCA003552-PA"/>
    </source>
</evidence>
<dbReference type="EMBL" id="CAQQ02199096">
    <property type="status" value="NOT_ANNOTATED_CDS"/>
    <property type="molecule type" value="Genomic_DNA"/>
</dbReference>
<organism evidence="5 6">
    <name type="scientific">Megaselia scalaris</name>
    <name type="common">Humpbacked fly</name>
    <name type="synonym">Phora scalaris</name>
    <dbReference type="NCBI Taxonomy" id="36166"/>
    <lineage>
        <taxon>Eukaryota</taxon>
        <taxon>Metazoa</taxon>
        <taxon>Ecdysozoa</taxon>
        <taxon>Arthropoda</taxon>
        <taxon>Hexapoda</taxon>
        <taxon>Insecta</taxon>
        <taxon>Pterygota</taxon>
        <taxon>Neoptera</taxon>
        <taxon>Endopterygota</taxon>
        <taxon>Diptera</taxon>
        <taxon>Brachycera</taxon>
        <taxon>Muscomorpha</taxon>
        <taxon>Platypezoidea</taxon>
        <taxon>Phoridae</taxon>
        <taxon>Megaseliini</taxon>
        <taxon>Megaselia</taxon>
    </lineage>
</organism>
<dbReference type="EnsemblMetazoa" id="MESCA003552-RA">
    <property type="protein sequence ID" value="MESCA003552-PA"/>
    <property type="gene ID" value="MESCA003552"/>
</dbReference>
<comment type="similarity">
    <text evidence="2">Belongs to the peptidase M13 family.</text>
</comment>
<keyword evidence="6" id="KW-1185">Reference proteome</keyword>
<feature type="domain" description="Peptidase M13 N-terminal" evidence="4">
    <location>
        <begin position="484"/>
        <end position="546"/>
    </location>
</feature>
<protein>
    <recommendedName>
        <fullName evidence="4">Peptidase M13 N-terminal domain-containing protein</fullName>
    </recommendedName>
</protein>
<reference evidence="5" key="2">
    <citation type="submission" date="2015-06" db="UniProtKB">
        <authorList>
            <consortium name="EnsemblMetazoa"/>
        </authorList>
    </citation>
    <scope>IDENTIFICATION</scope>
</reference>
<evidence type="ECO:0000256" key="3">
    <source>
        <dbReference type="SAM" id="Phobius"/>
    </source>
</evidence>
<dbReference type="STRING" id="36166.T1GJA7"/>
<dbReference type="Proteomes" id="UP000015102">
    <property type="component" value="Unassembled WGS sequence"/>
</dbReference>
<dbReference type="GO" id="GO:0005886">
    <property type="term" value="C:plasma membrane"/>
    <property type="evidence" value="ECO:0007669"/>
    <property type="project" value="UniProtKB-SubCell"/>
</dbReference>
<dbReference type="PROSITE" id="PS51885">
    <property type="entry name" value="NEPRILYSIN"/>
    <property type="match status" value="1"/>
</dbReference>
<dbReference type="InterPro" id="IPR008753">
    <property type="entry name" value="Peptidase_M13_N"/>
</dbReference>
<dbReference type="Pfam" id="PF05649">
    <property type="entry name" value="Peptidase_M13_N"/>
    <property type="match status" value="2"/>
</dbReference>
<dbReference type="HOGENOM" id="CLU_006187_4_3_1"/>
<evidence type="ECO:0000256" key="1">
    <source>
        <dbReference type="ARBA" id="ARBA00004401"/>
    </source>
</evidence>
<keyword evidence="3" id="KW-0812">Transmembrane</keyword>
<evidence type="ECO:0000256" key="2">
    <source>
        <dbReference type="ARBA" id="ARBA00007357"/>
    </source>
</evidence>
<comment type="subcellular location">
    <subcellularLocation>
        <location evidence="1">Cell membrane</location>
        <topology evidence="1">Single-pass type II membrane protein</topology>
    </subcellularLocation>
</comment>
<accession>T1GJA7</accession>
<dbReference type="SUPFAM" id="SSF55486">
    <property type="entry name" value="Metalloproteases ('zincins'), catalytic domain"/>
    <property type="match status" value="1"/>
</dbReference>
<keyword evidence="3" id="KW-0472">Membrane</keyword>
<keyword evidence="3" id="KW-1133">Transmembrane helix</keyword>
<dbReference type="InterPro" id="IPR042089">
    <property type="entry name" value="Peptidase_M13_dom_2"/>
</dbReference>